<evidence type="ECO:0000313" key="4">
    <source>
        <dbReference type="EMBL" id="CAL6002841.1"/>
    </source>
</evidence>
<accession>A0AA86TRL0</accession>
<evidence type="ECO:0008006" key="6">
    <source>
        <dbReference type="Google" id="ProtNLM"/>
    </source>
</evidence>
<keyword evidence="1" id="KW-0175">Coiled coil</keyword>
<proteinExistence type="predicted"/>
<reference evidence="4 5" key="2">
    <citation type="submission" date="2024-07" db="EMBL/GenBank/DDBJ databases">
        <authorList>
            <person name="Akdeniz Z."/>
        </authorList>
    </citation>
    <scope>NUCLEOTIDE SEQUENCE [LARGE SCALE GENOMIC DNA]</scope>
</reference>
<reference evidence="3" key="1">
    <citation type="submission" date="2023-06" db="EMBL/GenBank/DDBJ databases">
        <authorList>
            <person name="Kurt Z."/>
        </authorList>
    </citation>
    <scope>NUCLEOTIDE SEQUENCE</scope>
</reference>
<comment type="caution">
    <text evidence="3">The sequence shown here is derived from an EMBL/GenBank/DDBJ whole genome shotgun (WGS) entry which is preliminary data.</text>
</comment>
<evidence type="ECO:0000313" key="5">
    <source>
        <dbReference type="Proteomes" id="UP001642409"/>
    </source>
</evidence>
<name>A0AA86TRL0_9EUKA</name>
<organism evidence="3">
    <name type="scientific">Hexamita inflata</name>
    <dbReference type="NCBI Taxonomy" id="28002"/>
    <lineage>
        <taxon>Eukaryota</taxon>
        <taxon>Metamonada</taxon>
        <taxon>Diplomonadida</taxon>
        <taxon>Hexamitidae</taxon>
        <taxon>Hexamitinae</taxon>
        <taxon>Hexamita</taxon>
    </lineage>
</organism>
<gene>
    <name evidence="3" type="ORF">HINF_LOCUS14174</name>
    <name evidence="4" type="ORF">HINF_LOCUS18114</name>
</gene>
<dbReference type="PANTHER" id="PTHR45615:SF63">
    <property type="entry name" value="CHROMOSOME UNDETERMINED SCAFFOLD_10, WHOLE GENOME SHOTGUN SEQUENCE"/>
    <property type="match status" value="1"/>
</dbReference>
<sequence length="1221" mass="147162">MNACISADIQFYMNTLSDLINNLENISSLNYVLSSEINLLLSEIFITSFQVQPLQAECQILLSQLQNVGAINKYDEDSYISFHPQLQFLFQTELLSKPILFAFFLFQLAGLLDSNQHLDECKFANLGKYIIQGKQVLNVYSVQFSALLKDFYAQIPIQTIQYKIFKIRKQLEQEPNIICFHKLAKVLHRFMKGRVKTKDENEDSFLYCLVFKQLNSNTLTEFFKEQTYIFNQISQIQNIWTKIDKQVIEQYENVTIIQKERITAEILIFEEELQIFKNEADSEEKRLFDRLIIQYKPNKLNRTIINNLLIKYSYKLYLNNCEYTKVYKQCEQDTFINDLILSLNGLNNDIKINNLKTLFCHQQIRDSFELIKKLVSNYKMLNNLCQQPNIDRFLNQCVQFQLEDEVLKICAINIEQLSEYYDLDAIIKNQLYMHKIVNRVKKPMLKLETSKIELQKIEEQKLEELKVQQQIIQQQKIEQQKLEKEQLKQQKLERLEQDKLEKLKLQQLKLEQQKLQQQKLEQQKLEQKLLEQQKNEQKKKLEQEQKYKLEQLKLEQLKQEQLQQEKLKQEKLEQQILEQKLKLELEEKKKLEQKKLEEEKLEQERLKQEQQKLELEKQLQQEQEKMQQMKLEQEKQKLFEQQKLDEQLKLEQLEQEKLEQLKLQQEKDEQEKQKLLEKEAMIKLEQERLDQLRQQQLELEQKQKLEQEKLEQQEIQRLEQEKQKQQLEQEQKLKQEQEQLRLEEQLKLEQEKIEQQKLEQLELERKKQEKLEQDQLEKEKLQEQLENERREQEKQKLDLEKQEKEKEVQRQKLEQDKKEEEKQNENEEPLHELKQTESTKRIKIVDEQLMNEINARKQQPSLLHNNNMFSQAYVSEIPDVKITTFQIRDLKTNYFSLEENEQETGNAIRNNNANALFYESWVPNTFKKRMKQVMQQIDNCSELKIEQFQKILTQQKKLAGNQCVICNAEVSFDVNLDYDNQLKSKMRENSVSDFEIIKGVQYVGCQALKNVYCSKCAQSKFTFNFIIPEINSKPIKVSSLGANLVYKYFQNKIYKNESIFEHNSQYQYEHIQLCLNRVKTIIQPCRAINIYKEWFQYFDSLLSLHDIHNQTLVQPNYEILTLLQEKLNKHKKEICKKHLDDLFIDNKQWPIIFYKQTLLKIIFMHLLSCEDCANRLYQCCICKGRFEHEESLKFLLNSPFFCPSCFGMCHKQCFQQHDCRK</sequence>
<dbReference type="Proteomes" id="UP001642409">
    <property type="component" value="Unassembled WGS sequence"/>
</dbReference>
<dbReference type="PANTHER" id="PTHR45615">
    <property type="entry name" value="MYOSIN HEAVY CHAIN, NON-MUSCLE"/>
    <property type="match status" value="1"/>
</dbReference>
<protein>
    <recommendedName>
        <fullName evidence="6">Rubicon Homology domain-containing protein</fullName>
    </recommendedName>
</protein>
<evidence type="ECO:0000313" key="3">
    <source>
        <dbReference type="EMBL" id="CAI9926529.1"/>
    </source>
</evidence>
<evidence type="ECO:0000256" key="2">
    <source>
        <dbReference type="SAM" id="MobiDB-lite"/>
    </source>
</evidence>
<dbReference type="EMBL" id="CAXDID020000046">
    <property type="protein sequence ID" value="CAL6002841.1"/>
    <property type="molecule type" value="Genomic_DNA"/>
</dbReference>
<dbReference type="AlphaFoldDB" id="A0AA86TRL0"/>
<dbReference type="EMBL" id="CATOUU010000369">
    <property type="protein sequence ID" value="CAI9926529.1"/>
    <property type="molecule type" value="Genomic_DNA"/>
</dbReference>
<evidence type="ECO:0000256" key="1">
    <source>
        <dbReference type="SAM" id="Coils"/>
    </source>
</evidence>
<keyword evidence="5" id="KW-1185">Reference proteome</keyword>
<feature type="coiled-coil region" evidence="1">
    <location>
        <begin position="259"/>
        <end position="286"/>
    </location>
</feature>
<feature type="region of interest" description="Disordered" evidence="2">
    <location>
        <begin position="784"/>
        <end position="838"/>
    </location>
</feature>